<organism evidence="1 2">
    <name type="scientific">Trametes pubescens</name>
    <name type="common">White-rot fungus</name>
    <dbReference type="NCBI Taxonomy" id="154538"/>
    <lineage>
        <taxon>Eukaryota</taxon>
        <taxon>Fungi</taxon>
        <taxon>Dikarya</taxon>
        <taxon>Basidiomycota</taxon>
        <taxon>Agaricomycotina</taxon>
        <taxon>Agaricomycetes</taxon>
        <taxon>Polyporales</taxon>
        <taxon>Polyporaceae</taxon>
        <taxon>Trametes</taxon>
    </lineage>
</organism>
<gene>
    <name evidence="1" type="ORF">TRAPUB_2006</name>
</gene>
<reference evidence="1 2" key="1">
    <citation type="submission" date="2016-10" db="EMBL/GenBank/DDBJ databases">
        <title>Genome sequence of the basidiomycete white-rot fungus Trametes pubescens.</title>
        <authorList>
            <person name="Makela M.R."/>
            <person name="Granchi Z."/>
            <person name="Peng M."/>
            <person name="De Vries R.P."/>
            <person name="Grigoriev I."/>
            <person name="Riley R."/>
            <person name="Hilden K."/>
        </authorList>
    </citation>
    <scope>NUCLEOTIDE SEQUENCE [LARGE SCALE GENOMIC DNA]</scope>
    <source>
        <strain evidence="1 2">FBCC735</strain>
    </source>
</reference>
<accession>A0A1M2VHS5</accession>
<proteinExistence type="predicted"/>
<name>A0A1M2VHS5_TRAPU</name>
<comment type="caution">
    <text evidence="1">The sequence shown here is derived from an EMBL/GenBank/DDBJ whole genome shotgun (WGS) entry which is preliminary data.</text>
</comment>
<dbReference type="Proteomes" id="UP000184267">
    <property type="component" value="Unassembled WGS sequence"/>
</dbReference>
<evidence type="ECO:0000313" key="2">
    <source>
        <dbReference type="Proteomes" id="UP000184267"/>
    </source>
</evidence>
<sequence length="83" mass="9600">MREDVLEPTNAAESWLDYSLFVRHVYSAVVHHVTKKYNLFWIASQHGTPALPDIQVHDELAQAHEPRWALRVRAVVKNLRVGD</sequence>
<dbReference type="EMBL" id="MNAD01001217">
    <property type="protein sequence ID" value="OJT07140.1"/>
    <property type="molecule type" value="Genomic_DNA"/>
</dbReference>
<evidence type="ECO:0000313" key="1">
    <source>
        <dbReference type="EMBL" id="OJT07140.1"/>
    </source>
</evidence>
<protein>
    <submittedName>
        <fullName evidence="1">Uncharacterized protein</fullName>
    </submittedName>
</protein>
<dbReference type="AlphaFoldDB" id="A0A1M2VHS5"/>
<keyword evidence="2" id="KW-1185">Reference proteome</keyword>